<dbReference type="Gene3D" id="3.40.1190.20">
    <property type="match status" value="1"/>
</dbReference>
<dbReference type="Proteomes" id="UP000443353">
    <property type="component" value="Unassembled WGS sequence"/>
</dbReference>
<dbReference type="CDD" id="cd01166">
    <property type="entry name" value="KdgK"/>
    <property type="match status" value="1"/>
</dbReference>
<evidence type="ECO:0000259" key="4">
    <source>
        <dbReference type="Pfam" id="PF00294"/>
    </source>
</evidence>
<evidence type="ECO:0000256" key="2">
    <source>
        <dbReference type="ARBA" id="ARBA00022679"/>
    </source>
</evidence>
<comment type="caution">
    <text evidence="5">The sequence shown here is derived from an EMBL/GenBank/DDBJ whole genome shotgun (WGS) entry which is preliminary data.</text>
</comment>
<dbReference type="EMBL" id="WSES01000002">
    <property type="protein sequence ID" value="MVW59628.1"/>
    <property type="molecule type" value="Genomic_DNA"/>
</dbReference>
<dbReference type="InterPro" id="IPR011611">
    <property type="entry name" value="PfkB_dom"/>
</dbReference>
<evidence type="ECO:0000313" key="6">
    <source>
        <dbReference type="Proteomes" id="UP000443353"/>
    </source>
</evidence>
<dbReference type="SUPFAM" id="SSF53613">
    <property type="entry name" value="Ribokinase-like"/>
    <property type="match status" value="1"/>
</dbReference>
<accession>A0A7X3K6D2</accession>
<evidence type="ECO:0000256" key="3">
    <source>
        <dbReference type="ARBA" id="ARBA00022777"/>
    </source>
</evidence>
<name>A0A7X3K6D2_9BURK</name>
<organism evidence="5 6">
    <name type="scientific">Massilia cellulosiltytica</name>
    <dbReference type="NCBI Taxonomy" id="2683234"/>
    <lineage>
        <taxon>Bacteria</taxon>
        <taxon>Pseudomonadati</taxon>
        <taxon>Pseudomonadota</taxon>
        <taxon>Betaproteobacteria</taxon>
        <taxon>Burkholderiales</taxon>
        <taxon>Oxalobacteraceae</taxon>
        <taxon>Telluria group</taxon>
        <taxon>Massilia</taxon>
    </lineage>
</organism>
<evidence type="ECO:0000313" key="5">
    <source>
        <dbReference type="EMBL" id="MVW59628.1"/>
    </source>
</evidence>
<dbReference type="PROSITE" id="PS00584">
    <property type="entry name" value="PFKB_KINASES_2"/>
    <property type="match status" value="1"/>
</dbReference>
<proteinExistence type="inferred from homology"/>
<keyword evidence="3 5" id="KW-0418">Kinase</keyword>
<dbReference type="AlphaFoldDB" id="A0A7X3K6D2"/>
<evidence type="ECO:0000256" key="1">
    <source>
        <dbReference type="ARBA" id="ARBA00010688"/>
    </source>
</evidence>
<dbReference type="InterPro" id="IPR052700">
    <property type="entry name" value="Carb_kinase_PfkB-like"/>
</dbReference>
<comment type="similarity">
    <text evidence="1">Belongs to the carbohydrate kinase PfkB family.</text>
</comment>
<dbReference type="InterPro" id="IPR002173">
    <property type="entry name" value="Carboh/pur_kinase_PfkB_CS"/>
</dbReference>
<feature type="domain" description="Carbohydrate kinase PfkB" evidence="4">
    <location>
        <begin position="5"/>
        <end position="306"/>
    </location>
</feature>
<dbReference type="GO" id="GO:0016301">
    <property type="term" value="F:kinase activity"/>
    <property type="evidence" value="ECO:0007669"/>
    <property type="project" value="UniProtKB-KW"/>
</dbReference>
<keyword evidence="2" id="KW-0808">Transferase</keyword>
<keyword evidence="6" id="KW-1185">Reference proteome</keyword>
<dbReference type="Pfam" id="PF00294">
    <property type="entry name" value="PfkB"/>
    <property type="match status" value="1"/>
</dbReference>
<gene>
    <name evidence="5" type="ORF">GPY61_06770</name>
</gene>
<reference evidence="5 6" key="1">
    <citation type="submission" date="2019-12" db="EMBL/GenBank/DDBJ databases">
        <authorList>
            <person name="Li C."/>
            <person name="Zhao J."/>
        </authorList>
    </citation>
    <scope>NUCLEOTIDE SEQUENCE [LARGE SCALE GENOMIC DNA]</scope>
    <source>
        <strain evidence="5 6">NEAU-DD11</strain>
    </source>
</reference>
<dbReference type="PANTHER" id="PTHR43320:SF2">
    <property type="entry name" value="2-DEHYDRO-3-DEOXYGLUCONOKINASE_2-DEHYDRO-3-DEOXYGALACTONOKINASE"/>
    <property type="match status" value="1"/>
</dbReference>
<protein>
    <submittedName>
        <fullName evidence="5">Sugar kinase</fullName>
    </submittedName>
</protein>
<sequence length="329" mass="34736">MTVPDVVTVGEAMALLIARTPGPLEAVDDFERATAGAELNVAVGLSRLGFHVGYIGSLGQDSPGRYLRAFMADERLDLRHLSMDARYPTGLMLKQMAADGADPEVEYFRRGSAASRLSARDMPAPDSDFGRARLLHLTGICPALSRGCRELAFALARQARAGGRTVSFDPNLRPRLWQSRTAMIETVNALACAADIVLPGLAEGRLLTACDDPAGIARYYLERGVRQVVVKLGAEGAYVAGADVEAGVVPGVPVPRVVDTVGAGDGFAVGVISSLLDGLDLRAAAARGCAIGARVVQFRGDCEGLPRRAQLAEAPARPGRTRINMETQA</sequence>
<dbReference type="PANTHER" id="PTHR43320">
    <property type="entry name" value="SUGAR KINASE"/>
    <property type="match status" value="1"/>
</dbReference>
<dbReference type="InterPro" id="IPR029056">
    <property type="entry name" value="Ribokinase-like"/>
</dbReference>
<dbReference type="RefSeq" id="WP_160407781.1">
    <property type="nucleotide sequence ID" value="NZ_WSES01000002.1"/>
</dbReference>